<gene>
    <name evidence="4" type="primary">psaC</name>
</gene>
<accession>A0A7D6J963</accession>
<keyword evidence="3" id="KW-0067">ATP-binding</keyword>
<evidence type="ECO:0000256" key="1">
    <source>
        <dbReference type="ARBA" id="ARBA00022723"/>
    </source>
</evidence>
<organism evidence="4">
    <name type="scientific">Gnetum luofuense</name>
    <dbReference type="NCBI Taxonomy" id="288818"/>
    <lineage>
        <taxon>Eukaryota</taxon>
        <taxon>Viridiplantae</taxon>
        <taxon>Streptophyta</taxon>
        <taxon>Embryophyta</taxon>
        <taxon>Tracheophyta</taxon>
        <taxon>Spermatophyta</taxon>
        <taxon>Gnetopsida</taxon>
        <taxon>Gnetidae</taxon>
        <taxon>Gnetales</taxon>
        <taxon>Gnetaceae</taxon>
        <taxon>Gnetum</taxon>
    </lineage>
</organism>
<evidence type="ECO:0000313" key="4">
    <source>
        <dbReference type="EMBL" id="QLO81960.1"/>
    </source>
</evidence>
<dbReference type="GO" id="GO:0005524">
    <property type="term" value="F:ATP binding"/>
    <property type="evidence" value="ECO:0007669"/>
    <property type="project" value="UniProtKB-KW"/>
</dbReference>
<keyword evidence="2" id="KW-0547">Nucleotide-binding</keyword>
<dbReference type="Pfam" id="PF00142">
    <property type="entry name" value="Fer4_NifH"/>
    <property type="match status" value="1"/>
</dbReference>
<geneLocation type="chloroplast" evidence="4"/>
<sequence>MPIIEVLPLIEHIRVSRVRGKTLFEMVASEPRLYYVCEYYLTIADQLLSQPEGIVPKEMSDREIIRSKNENRTILKKLTEYTNKQFPLGG</sequence>
<evidence type="ECO:0000256" key="3">
    <source>
        <dbReference type="ARBA" id="ARBA00022840"/>
    </source>
</evidence>
<keyword evidence="4" id="KW-0934">Plastid</keyword>
<dbReference type="RefSeq" id="YP_009917985.1">
    <property type="nucleotide sequence ID" value="NC_050277.1"/>
</dbReference>
<reference evidence="4" key="1">
    <citation type="submission" date="2020-06" db="EMBL/GenBank/DDBJ databases">
        <title>Plastome structure and phylogeny of Gnetum luofuense C.Y. Cheng (Gnetaceae, Gnetales).</title>
        <authorList>
            <person name="Chang A.C.G."/>
            <person name="Bautista M.A.C."/>
            <person name="Chen T."/>
        </authorList>
    </citation>
    <scope>NUCLEOTIDE SEQUENCE</scope>
</reference>
<dbReference type="GO" id="GO:0046872">
    <property type="term" value="F:metal ion binding"/>
    <property type="evidence" value="ECO:0007669"/>
    <property type="project" value="UniProtKB-KW"/>
</dbReference>
<keyword evidence="1" id="KW-0479">Metal-binding</keyword>
<proteinExistence type="predicted"/>
<keyword evidence="4" id="KW-0150">Chloroplast</keyword>
<protein>
    <submittedName>
        <fullName evidence="4">Photosystem I subunit VII</fullName>
    </submittedName>
</protein>
<dbReference type="GeneID" id="58901090"/>
<evidence type="ECO:0000256" key="2">
    <source>
        <dbReference type="ARBA" id="ARBA00022741"/>
    </source>
</evidence>
<dbReference type="InterPro" id="IPR000392">
    <property type="entry name" value="NifH/frxC"/>
</dbReference>
<dbReference type="EMBL" id="MT663149">
    <property type="protein sequence ID" value="QLO81960.1"/>
    <property type="molecule type" value="Genomic_DNA"/>
</dbReference>
<name>A0A7D6J963_9SPER</name>
<dbReference type="GO" id="GO:0016491">
    <property type="term" value="F:oxidoreductase activity"/>
    <property type="evidence" value="ECO:0007669"/>
    <property type="project" value="InterPro"/>
</dbReference>
<dbReference type="AlphaFoldDB" id="A0A7D6J963"/>